<accession>A0A8J7DZY2</accession>
<protein>
    <submittedName>
        <fullName evidence="2">Uma2 family endonuclease</fullName>
    </submittedName>
</protein>
<keyword evidence="2" id="KW-0255">Endonuclease</keyword>
<dbReference type="EMBL" id="JADEWZ010000028">
    <property type="protein sequence ID" value="MBE9117663.1"/>
    <property type="molecule type" value="Genomic_DNA"/>
</dbReference>
<name>A0A8J7DZY2_9CYAN</name>
<organism evidence="2 3">
    <name type="scientific">Lusitaniella coriacea LEGE 07157</name>
    <dbReference type="NCBI Taxonomy" id="945747"/>
    <lineage>
        <taxon>Bacteria</taxon>
        <taxon>Bacillati</taxon>
        <taxon>Cyanobacteriota</taxon>
        <taxon>Cyanophyceae</taxon>
        <taxon>Spirulinales</taxon>
        <taxon>Lusitaniellaceae</taxon>
        <taxon>Lusitaniella</taxon>
    </lineage>
</organism>
<reference evidence="2" key="1">
    <citation type="submission" date="2020-10" db="EMBL/GenBank/DDBJ databases">
        <authorList>
            <person name="Castelo-Branco R."/>
            <person name="Eusebio N."/>
            <person name="Adriana R."/>
            <person name="Vieira A."/>
            <person name="Brugerolle De Fraissinette N."/>
            <person name="Rezende De Castro R."/>
            <person name="Schneider M.P."/>
            <person name="Vasconcelos V."/>
            <person name="Leao P.N."/>
        </authorList>
    </citation>
    <scope>NUCLEOTIDE SEQUENCE</scope>
    <source>
        <strain evidence="2">LEGE 07157</strain>
    </source>
</reference>
<dbReference type="GO" id="GO:0004519">
    <property type="term" value="F:endonuclease activity"/>
    <property type="evidence" value="ECO:0007669"/>
    <property type="project" value="UniProtKB-KW"/>
</dbReference>
<dbReference type="CDD" id="cd06260">
    <property type="entry name" value="DUF820-like"/>
    <property type="match status" value="1"/>
</dbReference>
<dbReference type="InterPro" id="IPR008538">
    <property type="entry name" value="Uma2"/>
</dbReference>
<dbReference type="Proteomes" id="UP000654482">
    <property type="component" value="Unassembled WGS sequence"/>
</dbReference>
<sequence>MVIAAPEPKAELQPIGEQRAVLRGLSWEAYLQILDALPQSRGSRLTYDDGVLEITVPLEAHEFSGRLIERFILILVELTGLRMKTMGSTMMNYPNLKKGAEPDNAYYIQNQPLVKGREVDFTKDPPPDLVVEVDITHTDIAKNQFYASIGVPEFWRFNGKVWRIYQLQEGVYGEVEASPTFPQVPKEWLYDFLGQAKEDEIEAMQSLYEIVKRTQYPRKNKA</sequence>
<proteinExistence type="predicted"/>
<evidence type="ECO:0000313" key="3">
    <source>
        <dbReference type="Proteomes" id="UP000654482"/>
    </source>
</evidence>
<dbReference type="Pfam" id="PF05685">
    <property type="entry name" value="Uma2"/>
    <property type="match status" value="1"/>
</dbReference>
<dbReference type="Gene3D" id="3.90.1570.10">
    <property type="entry name" value="tt1808, chain A"/>
    <property type="match status" value="1"/>
</dbReference>
<evidence type="ECO:0000259" key="1">
    <source>
        <dbReference type="Pfam" id="PF05685"/>
    </source>
</evidence>
<feature type="domain" description="Putative restriction endonuclease" evidence="1">
    <location>
        <begin position="27"/>
        <end position="179"/>
    </location>
</feature>
<dbReference type="InterPro" id="IPR012296">
    <property type="entry name" value="Nuclease_put_TT1808"/>
</dbReference>
<dbReference type="InterPro" id="IPR011335">
    <property type="entry name" value="Restrct_endonuc-II-like"/>
</dbReference>
<dbReference type="AlphaFoldDB" id="A0A8J7DZY2"/>
<keyword evidence="3" id="KW-1185">Reference proteome</keyword>
<dbReference type="SUPFAM" id="SSF52980">
    <property type="entry name" value="Restriction endonuclease-like"/>
    <property type="match status" value="1"/>
</dbReference>
<keyword evidence="2" id="KW-0378">Hydrolase</keyword>
<dbReference type="RefSeq" id="WP_194030780.1">
    <property type="nucleotide sequence ID" value="NZ_JADEWZ010000028.1"/>
</dbReference>
<keyword evidence="2" id="KW-0540">Nuclease</keyword>
<gene>
    <name evidence="2" type="ORF">IQ249_17335</name>
</gene>
<evidence type="ECO:0000313" key="2">
    <source>
        <dbReference type="EMBL" id="MBE9117663.1"/>
    </source>
</evidence>
<comment type="caution">
    <text evidence="2">The sequence shown here is derived from an EMBL/GenBank/DDBJ whole genome shotgun (WGS) entry which is preliminary data.</text>
</comment>
<dbReference type="PANTHER" id="PTHR47152">
    <property type="entry name" value="SLR2084 PROTEIN-RELATED"/>
    <property type="match status" value="1"/>
</dbReference>